<feature type="compositionally biased region" description="Polar residues" evidence="1">
    <location>
        <begin position="25"/>
        <end position="56"/>
    </location>
</feature>
<reference evidence="3" key="2">
    <citation type="submission" date="2015-01" db="EMBL/GenBank/DDBJ databases">
        <title>Evolutionary Origins and Diversification of the Mycorrhizal Mutualists.</title>
        <authorList>
            <consortium name="DOE Joint Genome Institute"/>
            <consortium name="Mycorrhizal Genomics Consortium"/>
            <person name="Kohler A."/>
            <person name="Kuo A."/>
            <person name="Nagy L.G."/>
            <person name="Floudas D."/>
            <person name="Copeland A."/>
            <person name="Barry K.W."/>
            <person name="Cichocki N."/>
            <person name="Veneault-Fourrey C."/>
            <person name="LaButti K."/>
            <person name="Lindquist E.A."/>
            <person name="Lipzen A."/>
            <person name="Lundell T."/>
            <person name="Morin E."/>
            <person name="Murat C."/>
            <person name="Riley R."/>
            <person name="Ohm R."/>
            <person name="Sun H."/>
            <person name="Tunlid A."/>
            <person name="Henrissat B."/>
            <person name="Grigoriev I.V."/>
            <person name="Hibbett D.S."/>
            <person name="Martin F."/>
        </authorList>
    </citation>
    <scope>NUCLEOTIDE SEQUENCE [LARGE SCALE GENOMIC DNA]</scope>
    <source>
        <strain evidence="3">F 1598</strain>
    </source>
</reference>
<keyword evidence="3" id="KW-1185">Reference proteome</keyword>
<evidence type="ECO:0000313" key="2">
    <source>
        <dbReference type="EMBL" id="KIM90149.1"/>
    </source>
</evidence>
<evidence type="ECO:0000256" key="1">
    <source>
        <dbReference type="SAM" id="MobiDB-lite"/>
    </source>
</evidence>
<sequence>MTMRAKRSTSLSRWTLLIMTTIRSNASGESKARSSMPSKTSVKAISRQSGGHNSSMLGRLKRSQTSCAFAAVDSMAKRTSFSTRRNRYFCGQVSIYHTPRLKF</sequence>
<accession>A0A0C3GEN3</accession>
<dbReference type="Proteomes" id="UP000054166">
    <property type="component" value="Unassembled WGS sequence"/>
</dbReference>
<proteinExistence type="predicted"/>
<dbReference type="InParanoid" id="A0A0C3GEN3"/>
<protein>
    <submittedName>
        <fullName evidence="2">Uncharacterized protein</fullName>
    </submittedName>
</protein>
<dbReference type="AlphaFoldDB" id="A0A0C3GEN3"/>
<feature type="region of interest" description="Disordered" evidence="1">
    <location>
        <begin position="25"/>
        <end position="58"/>
    </location>
</feature>
<name>A0A0C3GEN3_PILCF</name>
<dbReference type="EMBL" id="KN832973">
    <property type="protein sequence ID" value="KIM90149.1"/>
    <property type="molecule type" value="Genomic_DNA"/>
</dbReference>
<evidence type="ECO:0000313" key="3">
    <source>
        <dbReference type="Proteomes" id="UP000054166"/>
    </source>
</evidence>
<dbReference type="HOGENOM" id="CLU_2264718_0_0_1"/>
<gene>
    <name evidence="2" type="ORF">PILCRDRAFT_173243</name>
</gene>
<reference evidence="2 3" key="1">
    <citation type="submission" date="2014-04" db="EMBL/GenBank/DDBJ databases">
        <authorList>
            <consortium name="DOE Joint Genome Institute"/>
            <person name="Kuo A."/>
            <person name="Tarkka M."/>
            <person name="Buscot F."/>
            <person name="Kohler A."/>
            <person name="Nagy L.G."/>
            <person name="Floudas D."/>
            <person name="Copeland A."/>
            <person name="Barry K.W."/>
            <person name="Cichocki N."/>
            <person name="Veneault-Fourrey C."/>
            <person name="LaButti K."/>
            <person name="Lindquist E.A."/>
            <person name="Lipzen A."/>
            <person name="Lundell T."/>
            <person name="Morin E."/>
            <person name="Murat C."/>
            <person name="Sun H."/>
            <person name="Tunlid A."/>
            <person name="Henrissat B."/>
            <person name="Grigoriev I.V."/>
            <person name="Hibbett D.S."/>
            <person name="Martin F."/>
            <person name="Nordberg H.P."/>
            <person name="Cantor M.N."/>
            <person name="Hua S.X."/>
        </authorList>
    </citation>
    <scope>NUCLEOTIDE SEQUENCE [LARGE SCALE GENOMIC DNA]</scope>
    <source>
        <strain evidence="2 3">F 1598</strain>
    </source>
</reference>
<organism evidence="2 3">
    <name type="scientific">Piloderma croceum (strain F 1598)</name>
    <dbReference type="NCBI Taxonomy" id="765440"/>
    <lineage>
        <taxon>Eukaryota</taxon>
        <taxon>Fungi</taxon>
        <taxon>Dikarya</taxon>
        <taxon>Basidiomycota</taxon>
        <taxon>Agaricomycotina</taxon>
        <taxon>Agaricomycetes</taxon>
        <taxon>Agaricomycetidae</taxon>
        <taxon>Atheliales</taxon>
        <taxon>Atheliaceae</taxon>
        <taxon>Piloderma</taxon>
    </lineage>
</organism>